<sequence>MLLTANCRHKVIQQIKQQTRRLNKDNISRTNAYKTFYDTNPEIKWALLASAVSRNAGWSMTDLKGRLFQKGLTSDQQTWLFTTYERSNWLIFSDAFPQLLLYSYSKRCGTPLFSMLGAFGVSAFMETEWQLFWHEKDKKRLMHALIINEQNTIQKPIIQNHWLKKNVFAAFPFLMSDYFHFNTVIFPTIDGRLLGLSINNFTKAEKRIALGKKLGKLLFHPVYHTSCYQFLDCVPHTGSRYDMEKMMGRKIRSSPFLRTCYPVVIHSLDEEKDDWFRKNSQVRHSFKEVNLPDQVDLTEWYQQKRRQLAALFAIKEWL</sequence>
<dbReference type="Pfam" id="PF10720">
    <property type="entry name" value="DUF2515"/>
    <property type="match status" value="1"/>
</dbReference>
<dbReference type="AlphaFoldDB" id="A0A0M3R9G2"/>
<dbReference type="STRING" id="1441095.AM592_07070"/>
<evidence type="ECO:0008006" key="3">
    <source>
        <dbReference type="Google" id="ProtNLM"/>
    </source>
</evidence>
<protein>
    <recommendedName>
        <fullName evidence="3">DUF2515 domain-containing protein</fullName>
    </recommendedName>
</protein>
<keyword evidence="2" id="KW-1185">Reference proteome</keyword>
<organism evidence="1 2">
    <name type="scientific">Bacillus gobiensis</name>
    <dbReference type="NCBI Taxonomy" id="1441095"/>
    <lineage>
        <taxon>Bacteria</taxon>
        <taxon>Bacillati</taxon>
        <taxon>Bacillota</taxon>
        <taxon>Bacilli</taxon>
        <taxon>Bacillales</taxon>
        <taxon>Bacillaceae</taxon>
        <taxon>Bacillus</taxon>
    </lineage>
</organism>
<reference evidence="1 2" key="2">
    <citation type="journal article" date="2016" name="Int. J. Syst. Evol. Microbiol.">
        <title>Bacillus gobiensis sp. nov., isolated from a soil sample.</title>
        <authorList>
            <person name="Liu B."/>
            <person name="Liu G.H."/>
            <person name="Cetin S."/>
            <person name="Schumann P."/>
            <person name="Pan Z.Z."/>
            <person name="Chen Q.Q."/>
        </authorList>
    </citation>
    <scope>NUCLEOTIDE SEQUENCE [LARGE SCALE GENOMIC DNA]</scope>
    <source>
        <strain evidence="1 2">FJAT-4402</strain>
    </source>
</reference>
<dbReference type="InterPro" id="IPR019658">
    <property type="entry name" value="DUF2515"/>
</dbReference>
<dbReference type="EMBL" id="CP012600">
    <property type="protein sequence ID" value="ALC81382.1"/>
    <property type="molecule type" value="Genomic_DNA"/>
</dbReference>
<gene>
    <name evidence="1" type="ORF">AM592_07070</name>
</gene>
<evidence type="ECO:0000313" key="2">
    <source>
        <dbReference type="Proteomes" id="UP000067625"/>
    </source>
</evidence>
<evidence type="ECO:0000313" key="1">
    <source>
        <dbReference type="EMBL" id="ALC81382.1"/>
    </source>
</evidence>
<dbReference type="Proteomes" id="UP000067625">
    <property type="component" value="Chromosome"/>
</dbReference>
<accession>A0A0M3R9G2</accession>
<proteinExistence type="predicted"/>
<dbReference type="RefSeq" id="WP_053603139.1">
    <property type="nucleotide sequence ID" value="NZ_CP012600.1"/>
</dbReference>
<dbReference type="OrthoDB" id="2690514at2"/>
<reference evidence="2" key="1">
    <citation type="submission" date="2015-08" db="EMBL/GenBank/DDBJ databases">
        <title>Genome sequencing project for genomic taxonomy and phylogenomics of Bacillus-like bacteria.</title>
        <authorList>
            <person name="Liu B."/>
            <person name="Wang J."/>
            <person name="Zhu Y."/>
            <person name="Liu G."/>
            <person name="Chen Q."/>
            <person name="Chen Z."/>
            <person name="Lan J."/>
            <person name="Che J."/>
            <person name="Ge C."/>
            <person name="Shi H."/>
            <person name="Pan Z."/>
            <person name="Liu X."/>
        </authorList>
    </citation>
    <scope>NUCLEOTIDE SEQUENCE [LARGE SCALE GENOMIC DNA]</scope>
    <source>
        <strain evidence="2">FJAT-4402</strain>
    </source>
</reference>
<name>A0A0M3R9G2_9BACI</name>
<dbReference type="PATRIC" id="fig|1441095.3.peg.1562"/>